<dbReference type="GO" id="GO:0005737">
    <property type="term" value="C:cytoplasm"/>
    <property type="evidence" value="ECO:0007669"/>
    <property type="project" value="UniProtKB-SubCell"/>
</dbReference>
<sequence>MKPRAIIFGDPDKKNAAEAVKYFRGFSSDRVDIVFDSFGGSSIDGLLPDADIAFTFGGDGTLLSAASHLSSLGIPVVGVNAGRLGFLAEFSIEEIETFFDDVLEKKLPIEKRMLLRCKVYSKGLEKFNRLAVNEVAVMAGKPFRMIELLIEVEGEFLADPRSDGLIISTPTGSTAYNLSAGGPILSSALEAMVITPVSCQSLSFRPVVIPPDYRVCILPMKINRGTWVTLDGQASCSIKKHDCIEVTRAKSTFNVVSNPMRTYWNTLSDKLHWAKKPRYSETT</sequence>
<dbReference type="GO" id="GO:0046872">
    <property type="term" value="F:metal ion binding"/>
    <property type="evidence" value="ECO:0007669"/>
    <property type="project" value="UniProtKB-UniRule"/>
</dbReference>
<dbReference type="GO" id="GO:0051287">
    <property type="term" value="F:NAD binding"/>
    <property type="evidence" value="ECO:0007669"/>
    <property type="project" value="UniProtKB-ARBA"/>
</dbReference>
<dbReference type="Proteomes" id="UP000188181">
    <property type="component" value="Chromosome"/>
</dbReference>
<keyword evidence="3 6" id="KW-0521">NADP</keyword>
<proteinExistence type="inferred from homology"/>
<evidence type="ECO:0000256" key="2">
    <source>
        <dbReference type="ARBA" id="ARBA00022777"/>
    </source>
</evidence>
<evidence type="ECO:0000256" key="5">
    <source>
        <dbReference type="ARBA" id="ARBA00047925"/>
    </source>
</evidence>
<dbReference type="InterPro" id="IPR016064">
    <property type="entry name" value="NAD/diacylglycerol_kinase_sf"/>
</dbReference>
<feature type="binding site" evidence="6">
    <location>
        <begin position="174"/>
        <end position="179"/>
    </location>
    <ligand>
        <name>NAD(+)</name>
        <dbReference type="ChEBI" id="CHEBI:57540"/>
    </ligand>
</feature>
<dbReference type="PANTHER" id="PTHR20275:SF0">
    <property type="entry name" value="NAD KINASE"/>
    <property type="match status" value="1"/>
</dbReference>
<evidence type="ECO:0000256" key="1">
    <source>
        <dbReference type="ARBA" id="ARBA00022679"/>
    </source>
</evidence>
<dbReference type="InterPro" id="IPR017438">
    <property type="entry name" value="ATP-NAD_kinase_N"/>
</dbReference>
<dbReference type="OrthoDB" id="9774737at2"/>
<dbReference type="Gene3D" id="2.60.200.30">
    <property type="entry name" value="Probable inorganic polyphosphate/atp-NAD kinase, domain 2"/>
    <property type="match status" value="1"/>
</dbReference>
<feature type="binding site" evidence="6">
    <location>
        <position position="144"/>
    </location>
    <ligand>
        <name>NAD(+)</name>
        <dbReference type="ChEBI" id="CHEBI:57540"/>
    </ligand>
</feature>
<dbReference type="Pfam" id="PF20143">
    <property type="entry name" value="NAD_kinase_C"/>
    <property type="match status" value="1"/>
</dbReference>
<keyword evidence="6" id="KW-0067">ATP-binding</keyword>
<accession>A0A1Q2MC32</accession>
<dbReference type="InterPro" id="IPR017437">
    <property type="entry name" value="ATP-NAD_kinase_PpnK-typ_C"/>
</dbReference>
<reference evidence="8" key="1">
    <citation type="submission" date="2017-02" db="EMBL/GenBank/DDBJ databases">
        <title>Comparative genomics and description of representatives of a novel lineage of planctomycetes thriving in anoxic sediments.</title>
        <authorList>
            <person name="Spring S."/>
            <person name="Bunk B."/>
            <person name="Sproer C."/>
        </authorList>
    </citation>
    <scope>NUCLEOTIDE SEQUENCE [LARGE SCALE GENOMIC DNA]</scope>
    <source>
        <strain evidence="8">SM-Chi-D1</strain>
    </source>
</reference>
<comment type="subcellular location">
    <subcellularLocation>
        <location evidence="6">Cytoplasm</location>
    </subcellularLocation>
</comment>
<keyword evidence="8" id="KW-1185">Reference proteome</keyword>
<feature type="active site" description="Proton acceptor" evidence="6">
    <location>
        <position position="59"/>
    </location>
</feature>
<name>A0A1Q2MC32_9BACT</name>
<evidence type="ECO:0000256" key="4">
    <source>
        <dbReference type="ARBA" id="ARBA00023027"/>
    </source>
</evidence>
<evidence type="ECO:0000313" key="7">
    <source>
        <dbReference type="EMBL" id="AQQ70219.1"/>
    </source>
</evidence>
<feature type="binding site" evidence="6">
    <location>
        <begin position="59"/>
        <end position="60"/>
    </location>
    <ligand>
        <name>NAD(+)</name>
        <dbReference type="ChEBI" id="CHEBI:57540"/>
    </ligand>
</feature>
<keyword evidence="2 6" id="KW-0418">Kinase</keyword>
<dbReference type="GO" id="GO:0003951">
    <property type="term" value="F:NAD+ kinase activity"/>
    <property type="evidence" value="ECO:0007669"/>
    <property type="project" value="UniProtKB-UniRule"/>
</dbReference>
<organism evidence="7 8">
    <name type="scientific">Limihaloglobus sulfuriphilus</name>
    <dbReference type="NCBI Taxonomy" id="1851148"/>
    <lineage>
        <taxon>Bacteria</taxon>
        <taxon>Pseudomonadati</taxon>
        <taxon>Planctomycetota</taxon>
        <taxon>Phycisphaerae</taxon>
        <taxon>Sedimentisphaerales</taxon>
        <taxon>Sedimentisphaeraceae</taxon>
        <taxon>Limihaloglobus</taxon>
    </lineage>
</organism>
<comment type="similarity">
    <text evidence="6">Belongs to the NAD kinase family.</text>
</comment>
<feature type="binding site" evidence="6">
    <location>
        <position position="163"/>
    </location>
    <ligand>
        <name>NAD(+)</name>
        <dbReference type="ChEBI" id="CHEBI:57540"/>
    </ligand>
</feature>
<gene>
    <name evidence="7" type="primary">ppnK</name>
    <name evidence="6" type="synonym">nadK</name>
    <name evidence="7" type="ORF">SMSP2_00562</name>
</gene>
<comment type="caution">
    <text evidence="6">Lacks conserved residue(s) required for the propagation of feature annotation.</text>
</comment>
<dbReference type="KEGG" id="pbas:SMSP2_00562"/>
<keyword evidence="6" id="KW-0547">Nucleotide-binding</keyword>
<dbReference type="SUPFAM" id="SSF111331">
    <property type="entry name" value="NAD kinase/diacylglycerol kinase-like"/>
    <property type="match status" value="1"/>
</dbReference>
<comment type="catalytic activity">
    <reaction evidence="5 6">
        <text>NAD(+) + ATP = ADP + NADP(+) + H(+)</text>
        <dbReference type="Rhea" id="RHEA:18629"/>
        <dbReference type="ChEBI" id="CHEBI:15378"/>
        <dbReference type="ChEBI" id="CHEBI:30616"/>
        <dbReference type="ChEBI" id="CHEBI:57540"/>
        <dbReference type="ChEBI" id="CHEBI:58349"/>
        <dbReference type="ChEBI" id="CHEBI:456216"/>
        <dbReference type="EC" id="2.7.1.23"/>
    </reaction>
</comment>
<dbReference type="HAMAP" id="MF_00361">
    <property type="entry name" value="NAD_kinase"/>
    <property type="match status" value="1"/>
</dbReference>
<dbReference type="RefSeq" id="WP_146682499.1">
    <property type="nucleotide sequence ID" value="NZ_CP019646.1"/>
</dbReference>
<dbReference type="Gene3D" id="3.40.50.10330">
    <property type="entry name" value="Probable inorganic polyphosphate/atp-NAD kinase, domain 1"/>
    <property type="match status" value="1"/>
</dbReference>
<dbReference type="GO" id="GO:0006741">
    <property type="term" value="P:NADP+ biosynthetic process"/>
    <property type="evidence" value="ECO:0007669"/>
    <property type="project" value="UniProtKB-UniRule"/>
</dbReference>
<keyword evidence="4 6" id="KW-0520">NAD</keyword>
<keyword evidence="6" id="KW-0963">Cytoplasm</keyword>
<comment type="cofactor">
    <cofactor evidence="6">
        <name>a divalent metal cation</name>
        <dbReference type="ChEBI" id="CHEBI:60240"/>
    </cofactor>
</comment>
<evidence type="ECO:0000256" key="3">
    <source>
        <dbReference type="ARBA" id="ARBA00022857"/>
    </source>
</evidence>
<dbReference type="STRING" id="1851148.SMSP2_00562"/>
<feature type="binding site" evidence="6">
    <location>
        <begin position="133"/>
        <end position="134"/>
    </location>
    <ligand>
        <name>NAD(+)</name>
        <dbReference type="ChEBI" id="CHEBI:57540"/>
    </ligand>
</feature>
<evidence type="ECO:0000256" key="6">
    <source>
        <dbReference type="HAMAP-Rule" id="MF_00361"/>
    </source>
</evidence>
<dbReference type="PANTHER" id="PTHR20275">
    <property type="entry name" value="NAD KINASE"/>
    <property type="match status" value="1"/>
</dbReference>
<dbReference type="GO" id="GO:0019674">
    <property type="term" value="P:NAD+ metabolic process"/>
    <property type="evidence" value="ECO:0007669"/>
    <property type="project" value="InterPro"/>
</dbReference>
<protein>
    <recommendedName>
        <fullName evidence="6">NAD kinase</fullName>
        <ecNumber evidence="6">2.7.1.23</ecNumber>
    </recommendedName>
    <alternativeName>
        <fullName evidence="6">ATP-dependent NAD kinase</fullName>
    </alternativeName>
</protein>
<feature type="binding site" evidence="6">
    <location>
        <position position="161"/>
    </location>
    <ligand>
        <name>NAD(+)</name>
        <dbReference type="ChEBI" id="CHEBI:57540"/>
    </ligand>
</feature>
<dbReference type="Pfam" id="PF01513">
    <property type="entry name" value="NAD_kinase"/>
    <property type="match status" value="1"/>
</dbReference>
<dbReference type="InterPro" id="IPR002504">
    <property type="entry name" value="NADK"/>
</dbReference>
<dbReference type="EMBL" id="CP019646">
    <property type="protein sequence ID" value="AQQ70219.1"/>
    <property type="molecule type" value="Genomic_DNA"/>
</dbReference>
<dbReference type="EC" id="2.7.1.23" evidence="6"/>
<comment type="function">
    <text evidence="6">Involved in the regulation of the intracellular balance of NAD and NADP, and is a key enzyme in the biosynthesis of NADP. Catalyzes specifically the phosphorylation on 2'-hydroxyl of the adenosine moiety of NAD to yield NADP.</text>
</comment>
<dbReference type="GO" id="GO:0005524">
    <property type="term" value="F:ATP binding"/>
    <property type="evidence" value="ECO:0007669"/>
    <property type="project" value="UniProtKB-KW"/>
</dbReference>
<feature type="binding site" evidence="6">
    <location>
        <position position="233"/>
    </location>
    <ligand>
        <name>NAD(+)</name>
        <dbReference type="ChEBI" id="CHEBI:57540"/>
    </ligand>
</feature>
<keyword evidence="1 6" id="KW-0808">Transferase</keyword>
<dbReference type="AlphaFoldDB" id="A0A1Q2MC32"/>
<evidence type="ECO:0000313" key="8">
    <source>
        <dbReference type="Proteomes" id="UP000188181"/>
    </source>
</evidence>